<gene>
    <name evidence="5" type="ORF">DESAM_20323</name>
</gene>
<protein>
    <recommendedName>
        <fullName evidence="4">Response regulatory domain-containing protein</fullName>
    </recommendedName>
</protein>
<evidence type="ECO:0000313" key="5">
    <source>
        <dbReference type="EMBL" id="CCO22614.1"/>
    </source>
</evidence>
<dbReference type="SUPFAM" id="SSF52172">
    <property type="entry name" value="CheY-like"/>
    <property type="match status" value="1"/>
</dbReference>
<dbReference type="SMART" id="SM00448">
    <property type="entry name" value="REC"/>
    <property type="match status" value="1"/>
</dbReference>
<dbReference type="InterPro" id="IPR011006">
    <property type="entry name" value="CheY-like_superfamily"/>
</dbReference>
<dbReference type="AlphaFoldDB" id="L0R796"/>
<dbReference type="InterPro" id="IPR001789">
    <property type="entry name" value="Sig_transdc_resp-reg_receiver"/>
</dbReference>
<dbReference type="eggNOG" id="COG0745">
    <property type="taxonomic scope" value="Bacteria"/>
</dbReference>
<evidence type="ECO:0000256" key="1">
    <source>
        <dbReference type="ARBA" id="ARBA00022553"/>
    </source>
</evidence>
<keyword evidence="1 3" id="KW-0597">Phosphoprotein</keyword>
<organism evidence="5 6">
    <name type="scientific">Maridesulfovibrio hydrothermalis AM13 = DSM 14728</name>
    <dbReference type="NCBI Taxonomy" id="1121451"/>
    <lineage>
        <taxon>Bacteria</taxon>
        <taxon>Pseudomonadati</taxon>
        <taxon>Thermodesulfobacteriota</taxon>
        <taxon>Desulfovibrionia</taxon>
        <taxon>Desulfovibrionales</taxon>
        <taxon>Desulfovibrionaceae</taxon>
        <taxon>Maridesulfovibrio</taxon>
    </lineage>
</organism>
<dbReference type="Proteomes" id="UP000010808">
    <property type="component" value="Chromosome"/>
</dbReference>
<dbReference type="GO" id="GO:0000160">
    <property type="term" value="P:phosphorelay signal transduction system"/>
    <property type="evidence" value="ECO:0007669"/>
    <property type="project" value="UniProtKB-KW"/>
</dbReference>
<dbReference type="Pfam" id="PF00072">
    <property type="entry name" value="Response_reg"/>
    <property type="match status" value="1"/>
</dbReference>
<dbReference type="Gene3D" id="3.40.50.2300">
    <property type="match status" value="1"/>
</dbReference>
<dbReference type="KEGG" id="dhy:DESAM_20323"/>
<dbReference type="CDD" id="cd17546">
    <property type="entry name" value="REC_hyHK_CKI1_RcsC-like"/>
    <property type="match status" value="1"/>
</dbReference>
<accession>L0R796</accession>
<feature type="domain" description="Response regulatory" evidence="4">
    <location>
        <begin position="66"/>
        <end position="185"/>
    </location>
</feature>
<dbReference type="RefSeq" id="WP_015335222.1">
    <property type="nucleotide sequence ID" value="NC_020055.1"/>
</dbReference>
<dbReference type="PANTHER" id="PTHR45339:SF1">
    <property type="entry name" value="HYBRID SIGNAL TRANSDUCTION HISTIDINE KINASE J"/>
    <property type="match status" value="1"/>
</dbReference>
<feature type="modified residue" description="4-aspartylphosphate" evidence="3">
    <location>
        <position position="115"/>
    </location>
</feature>
<dbReference type="PANTHER" id="PTHR45339">
    <property type="entry name" value="HYBRID SIGNAL TRANSDUCTION HISTIDINE KINASE J"/>
    <property type="match status" value="1"/>
</dbReference>
<evidence type="ECO:0000313" key="6">
    <source>
        <dbReference type="Proteomes" id="UP000010808"/>
    </source>
</evidence>
<dbReference type="PROSITE" id="PS50110">
    <property type="entry name" value="RESPONSE_REGULATORY"/>
    <property type="match status" value="1"/>
</dbReference>
<dbReference type="HOGENOM" id="CLU_000445_69_12_7"/>
<dbReference type="OrthoDB" id="9816343at2"/>
<dbReference type="PATRIC" id="fig|1121451.3.peg.592"/>
<reference evidence="5 6" key="1">
    <citation type="submission" date="2012-10" db="EMBL/GenBank/DDBJ databases">
        <authorList>
            <person name="Genoscope - CEA"/>
        </authorList>
    </citation>
    <scope>NUCLEOTIDE SEQUENCE [LARGE SCALE GENOMIC DNA]</scope>
    <source>
        <strain evidence="6">AM13 / DSM 14728</strain>
    </source>
</reference>
<name>L0R796_9BACT</name>
<dbReference type="EMBL" id="FO203522">
    <property type="protein sequence ID" value="CCO22614.1"/>
    <property type="molecule type" value="Genomic_DNA"/>
</dbReference>
<evidence type="ECO:0000256" key="3">
    <source>
        <dbReference type="PROSITE-ProRule" id="PRU00169"/>
    </source>
</evidence>
<proteinExistence type="predicted"/>
<dbReference type="STRING" id="1121451.DESAM_20323"/>
<keyword evidence="2" id="KW-0902">Two-component regulatory system</keyword>
<sequence>MPPVLMLQRGASFDRTLLTQGIEGQGMTLPPSRHGFLRMIMKMLSITPQGSHTSSKKELITLPPIKVLVTEDNIPNRELVKHFLKNTAATLSMAANGKEGLKLALTEKYDVILMDMEMPIMDGYQFLEKFRKEELNVHNARTGVIALTAHASSEYRQKCLNAGADDFLSKPIKQEKLLKTILNLYNRMK</sequence>
<evidence type="ECO:0000256" key="2">
    <source>
        <dbReference type="ARBA" id="ARBA00023012"/>
    </source>
</evidence>
<evidence type="ECO:0000259" key="4">
    <source>
        <dbReference type="PROSITE" id="PS50110"/>
    </source>
</evidence>
<keyword evidence="6" id="KW-1185">Reference proteome</keyword>